<dbReference type="InterPro" id="IPR050595">
    <property type="entry name" value="Bact_response_regulator"/>
</dbReference>
<dbReference type="GO" id="GO:0000160">
    <property type="term" value="P:phosphorelay signal transduction system"/>
    <property type="evidence" value="ECO:0007669"/>
    <property type="project" value="InterPro"/>
</dbReference>
<dbReference type="SMART" id="SM00448">
    <property type="entry name" value="REC"/>
    <property type="match status" value="1"/>
</dbReference>
<dbReference type="EMBL" id="DSOV01000011">
    <property type="protein sequence ID" value="HEN41483.1"/>
    <property type="molecule type" value="Genomic_DNA"/>
</dbReference>
<dbReference type="Gene3D" id="3.40.50.2300">
    <property type="match status" value="1"/>
</dbReference>
<proteinExistence type="predicted"/>
<dbReference type="InterPro" id="IPR001789">
    <property type="entry name" value="Sig_transdc_resp-reg_receiver"/>
</dbReference>
<feature type="modified residue" description="4-aspartylphosphate" evidence="2">
    <location>
        <position position="53"/>
    </location>
</feature>
<dbReference type="PANTHER" id="PTHR44591:SF3">
    <property type="entry name" value="RESPONSE REGULATORY DOMAIN-CONTAINING PROTEIN"/>
    <property type="match status" value="1"/>
</dbReference>
<dbReference type="SUPFAM" id="SSF52172">
    <property type="entry name" value="CheY-like"/>
    <property type="match status" value="1"/>
</dbReference>
<gene>
    <name evidence="4" type="ORF">ENQ87_03765</name>
</gene>
<dbReference type="InterPro" id="IPR011006">
    <property type="entry name" value="CheY-like_superfamily"/>
</dbReference>
<feature type="domain" description="Response regulatory" evidence="3">
    <location>
        <begin position="3"/>
        <end position="120"/>
    </location>
</feature>
<protein>
    <submittedName>
        <fullName evidence="4">Response regulator</fullName>
    </submittedName>
</protein>
<evidence type="ECO:0000256" key="2">
    <source>
        <dbReference type="PROSITE-ProRule" id="PRU00169"/>
    </source>
</evidence>
<reference evidence="4" key="1">
    <citation type="journal article" date="2020" name="mSystems">
        <title>Genome- and Community-Level Interaction Insights into Carbon Utilization and Element Cycling Functions of Hydrothermarchaeota in Hydrothermal Sediment.</title>
        <authorList>
            <person name="Zhou Z."/>
            <person name="Liu Y."/>
            <person name="Xu W."/>
            <person name="Pan J."/>
            <person name="Luo Z.H."/>
            <person name="Li M."/>
        </authorList>
    </citation>
    <scope>NUCLEOTIDE SEQUENCE [LARGE SCALE GENOMIC DNA]</scope>
    <source>
        <strain evidence="4">SpSt-349</strain>
    </source>
</reference>
<dbReference type="AlphaFoldDB" id="A0A831TZR0"/>
<keyword evidence="1 2" id="KW-0597">Phosphoprotein</keyword>
<dbReference type="PROSITE" id="PS50110">
    <property type="entry name" value="RESPONSE_REGULATORY"/>
    <property type="match status" value="1"/>
</dbReference>
<evidence type="ECO:0000259" key="3">
    <source>
        <dbReference type="PROSITE" id="PS50110"/>
    </source>
</evidence>
<evidence type="ECO:0000256" key="1">
    <source>
        <dbReference type="ARBA" id="ARBA00022553"/>
    </source>
</evidence>
<organism evidence="4">
    <name type="scientific">Geobacter metallireducens</name>
    <dbReference type="NCBI Taxonomy" id="28232"/>
    <lineage>
        <taxon>Bacteria</taxon>
        <taxon>Pseudomonadati</taxon>
        <taxon>Thermodesulfobacteriota</taxon>
        <taxon>Desulfuromonadia</taxon>
        <taxon>Geobacterales</taxon>
        <taxon>Geobacteraceae</taxon>
        <taxon>Geobacter</taxon>
    </lineage>
</organism>
<evidence type="ECO:0000313" key="4">
    <source>
        <dbReference type="EMBL" id="HEN41483.1"/>
    </source>
</evidence>
<dbReference type="Pfam" id="PF00072">
    <property type="entry name" value="Response_reg"/>
    <property type="match status" value="1"/>
</dbReference>
<comment type="caution">
    <text evidence="4">The sequence shown here is derived from an EMBL/GenBank/DDBJ whole genome shotgun (WGS) entry which is preliminary data.</text>
</comment>
<sequence>MKKILIAEDSSTMRSLLVATIESLGGYRIVEASSGFEALRLLPREPVDLIITDINMPDINGLELVSFVRGSDLYRHIPLFIISTEGSERDREKGLALGADEYLVKPFDPARLQELIVRYTS</sequence>
<accession>A0A831TZR0</accession>
<dbReference type="PANTHER" id="PTHR44591">
    <property type="entry name" value="STRESS RESPONSE REGULATOR PROTEIN 1"/>
    <property type="match status" value="1"/>
</dbReference>
<name>A0A831TZR0_GEOME</name>